<keyword evidence="2" id="KW-1185">Reference proteome</keyword>
<comment type="caution">
    <text evidence="1">The sequence shown here is derived from an EMBL/GenBank/DDBJ whole genome shotgun (WGS) entry which is preliminary data.</text>
</comment>
<dbReference type="EMBL" id="JAHRIP010012155">
    <property type="protein sequence ID" value="MEQ2284929.1"/>
    <property type="molecule type" value="Genomic_DNA"/>
</dbReference>
<accession>A0ABV0XU11</accession>
<evidence type="ECO:0000313" key="2">
    <source>
        <dbReference type="Proteomes" id="UP001469553"/>
    </source>
</evidence>
<protein>
    <submittedName>
        <fullName evidence="1">Uncharacterized protein</fullName>
    </submittedName>
</protein>
<reference evidence="1 2" key="1">
    <citation type="submission" date="2021-06" db="EMBL/GenBank/DDBJ databases">
        <authorList>
            <person name="Palmer J.M."/>
        </authorList>
    </citation>
    <scope>NUCLEOTIDE SEQUENCE [LARGE SCALE GENOMIC DNA]</scope>
    <source>
        <strain evidence="1 2">AS_MEX2019</strain>
        <tissue evidence="1">Muscle</tissue>
    </source>
</reference>
<gene>
    <name evidence="1" type="ORF">AMECASPLE_026668</name>
</gene>
<sequence>MSITNCDSADLMLNKVLLFGFRILLKLFPWEGSGSALTESRTDLIQTAGRFRFRESEQGFMISDSDPLSGFPSTCLLRVHQVPQDVMSLLVSCDRDPRSSSRNKLRSSVKLFILLPLILHHTMSYTVRMQYYYSDTTVVLQ</sequence>
<evidence type="ECO:0000313" key="1">
    <source>
        <dbReference type="EMBL" id="MEQ2284929.1"/>
    </source>
</evidence>
<organism evidence="1 2">
    <name type="scientific">Ameca splendens</name>
    <dbReference type="NCBI Taxonomy" id="208324"/>
    <lineage>
        <taxon>Eukaryota</taxon>
        <taxon>Metazoa</taxon>
        <taxon>Chordata</taxon>
        <taxon>Craniata</taxon>
        <taxon>Vertebrata</taxon>
        <taxon>Euteleostomi</taxon>
        <taxon>Actinopterygii</taxon>
        <taxon>Neopterygii</taxon>
        <taxon>Teleostei</taxon>
        <taxon>Neoteleostei</taxon>
        <taxon>Acanthomorphata</taxon>
        <taxon>Ovalentaria</taxon>
        <taxon>Atherinomorphae</taxon>
        <taxon>Cyprinodontiformes</taxon>
        <taxon>Goodeidae</taxon>
        <taxon>Ameca</taxon>
    </lineage>
</organism>
<proteinExistence type="predicted"/>
<dbReference type="Proteomes" id="UP001469553">
    <property type="component" value="Unassembled WGS sequence"/>
</dbReference>
<name>A0ABV0XU11_9TELE</name>